<dbReference type="Pfam" id="PF00213">
    <property type="entry name" value="OSCP"/>
    <property type="match status" value="1"/>
</dbReference>
<dbReference type="Proteomes" id="UP001291912">
    <property type="component" value="Unassembled WGS sequence"/>
</dbReference>
<proteinExistence type="inferred from homology"/>
<evidence type="ECO:0000256" key="7">
    <source>
        <dbReference type="HAMAP-Rule" id="MF_01416"/>
    </source>
</evidence>
<keyword evidence="5 7" id="KW-0472">Membrane</keyword>
<name>A0ABU5N6D6_9MICO</name>
<keyword evidence="9" id="KW-1185">Reference proteome</keyword>
<organism evidence="8 9">
    <name type="scientific">Microbacterium aquimaris</name>
    <dbReference type="NCBI Taxonomy" id="459816"/>
    <lineage>
        <taxon>Bacteria</taxon>
        <taxon>Bacillati</taxon>
        <taxon>Actinomycetota</taxon>
        <taxon>Actinomycetes</taxon>
        <taxon>Micrococcales</taxon>
        <taxon>Microbacteriaceae</taxon>
        <taxon>Microbacterium</taxon>
    </lineage>
</organism>
<reference evidence="8 9" key="1">
    <citation type="submission" date="2023-10" db="EMBL/GenBank/DDBJ databases">
        <title>Microbacterium xanthum sp. nov., isolated from seaweed.</title>
        <authorList>
            <person name="Lee S.D."/>
        </authorList>
    </citation>
    <scope>NUCLEOTIDE SEQUENCE [LARGE SCALE GENOMIC DNA]</scope>
    <source>
        <strain evidence="8 9">KCTC 19124</strain>
    </source>
</reference>
<dbReference type="NCBIfam" id="NF009967">
    <property type="entry name" value="PRK13430.1"/>
    <property type="match status" value="1"/>
</dbReference>
<keyword evidence="6 7" id="KW-0066">ATP synthesis</keyword>
<comment type="similarity">
    <text evidence="7">Belongs to the ATPase delta chain family.</text>
</comment>
<dbReference type="RefSeq" id="WP_194425145.1">
    <property type="nucleotide sequence ID" value="NZ_BAAAPT010000001.1"/>
</dbReference>
<comment type="function">
    <text evidence="7">F(1)F(0) ATP synthase produces ATP from ADP in the presence of a proton or sodium gradient. F-type ATPases consist of two structural domains, F(1) containing the extramembraneous catalytic core and F(0) containing the membrane proton channel, linked together by a central stalk and a peripheral stalk. During catalysis, ATP synthesis in the catalytic domain of F(1) is coupled via a rotary mechanism of the central stalk subunits to proton translocation.</text>
</comment>
<evidence type="ECO:0000256" key="5">
    <source>
        <dbReference type="ARBA" id="ARBA00023136"/>
    </source>
</evidence>
<dbReference type="PANTHER" id="PTHR11910">
    <property type="entry name" value="ATP SYNTHASE DELTA CHAIN"/>
    <property type="match status" value="1"/>
</dbReference>
<keyword evidence="2 7" id="KW-0813">Transport</keyword>
<keyword evidence="4 7" id="KW-0406">Ion transport</keyword>
<dbReference type="NCBIfam" id="TIGR01145">
    <property type="entry name" value="ATP_synt_delta"/>
    <property type="match status" value="1"/>
</dbReference>
<gene>
    <name evidence="7" type="primary">atpH</name>
    <name evidence="8" type="ORF">R2Q92_07365</name>
</gene>
<evidence type="ECO:0000256" key="6">
    <source>
        <dbReference type="ARBA" id="ARBA00023310"/>
    </source>
</evidence>
<comment type="caution">
    <text evidence="8">The sequence shown here is derived from an EMBL/GenBank/DDBJ whole genome shotgun (WGS) entry which is preliminary data.</text>
</comment>
<comment type="subcellular location">
    <subcellularLocation>
        <location evidence="7">Cell membrane</location>
        <topology evidence="7">Peripheral membrane protein</topology>
    </subcellularLocation>
    <subcellularLocation>
        <location evidence="1">Membrane</location>
    </subcellularLocation>
</comment>
<keyword evidence="7" id="KW-1003">Cell membrane</keyword>
<dbReference type="InterPro" id="IPR000711">
    <property type="entry name" value="ATPase_OSCP/dsu"/>
</dbReference>
<evidence type="ECO:0000256" key="2">
    <source>
        <dbReference type="ARBA" id="ARBA00022448"/>
    </source>
</evidence>
<comment type="function">
    <text evidence="7">This protein is part of the stalk that links CF(0) to CF(1). It either transmits conformational changes from CF(0) to CF(1) or is implicated in proton conduction.</text>
</comment>
<dbReference type="EMBL" id="JAWJYN010000001">
    <property type="protein sequence ID" value="MDZ8161656.1"/>
    <property type="molecule type" value="Genomic_DNA"/>
</dbReference>
<evidence type="ECO:0000256" key="1">
    <source>
        <dbReference type="ARBA" id="ARBA00004370"/>
    </source>
</evidence>
<protein>
    <recommendedName>
        <fullName evidence="7">ATP synthase subunit delta</fullName>
    </recommendedName>
    <alternativeName>
        <fullName evidence="7">ATP synthase F(1) sector subunit delta</fullName>
    </alternativeName>
    <alternativeName>
        <fullName evidence="7">F-type ATPase subunit delta</fullName>
        <shortName evidence="7">F-ATPase subunit delta</shortName>
    </alternativeName>
</protein>
<keyword evidence="3 7" id="KW-0375">Hydrogen ion transport</keyword>
<accession>A0ABU5N6D6</accession>
<evidence type="ECO:0000313" key="8">
    <source>
        <dbReference type="EMBL" id="MDZ8161656.1"/>
    </source>
</evidence>
<evidence type="ECO:0000256" key="4">
    <source>
        <dbReference type="ARBA" id="ARBA00023065"/>
    </source>
</evidence>
<dbReference type="HAMAP" id="MF_01416">
    <property type="entry name" value="ATP_synth_delta_bact"/>
    <property type="match status" value="1"/>
</dbReference>
<sequence length="263" mass="27174">MGSATTQALSATTAALSSASGVDIDVARELFAAARAVGDTAALSGALADSAAAPAARAKVVADVFGPTLRPVSVSLLTTAVEQRWSSASQMIDGLEELAVRATAVADPSAPVEDELFWFSRTIAENADLELALGSRLGDVSAKGALVDTLLNGRASEAARLIVSSLVQQPRERRVRQLLADAMRVVADQRGRTVATVYSAAPLSEAQAQRLAATLSTRYGTQVSINSVVDPTVVGGVRVQIANDVIDASVSARLADLRHRLAG</sequence>
<keyword evidence="7" id="KW-0139">CF(1)</keyword>
<evidence type="ECO:0000313" key="9">
    <source>
        <dbReference type="Proteomes" id="UP001291912"/>
    </source>
</evidence>
<evidence type="ECO:0000256" key="3">
    <source>
        <dbReference type="ARBA" id="ARBA00022781"/>
    </source>
</evidence>